<keyword evidence="5" id="KW-1185">Reference proteome</keyword>
<dbReference type="EMBL" id="JAJKFW010000006">
    <property type="protein sequence ID" value="MCC9641389.1"/>
    <property type="molecule type" value="Genomic_DNA"/>
</dbReference>
<evidence type="ECO:0000313" key="4">
    <source>
        <dbReference type="EMBL" id="MCC9641389.1"/>
    </source>
</evidence>
<evidence type="ECO:0008006" key="6">
    <source>
        <dbReference type="Google" id="ProtNLM"/>
    </source>
</evidence>
<accession>A0ABS8NCV9</accession>
<feature type="signal peptide" evidence="3">
    <location>
        <begin position="1"/>
        <end position="22"/>
    </location>
</feature>
<evidence type="ECO:0000313" key="5">
    <source>
        <dbReference type="Proteomes" id="UP001430306"/>
    </source>
</evidence>
<comment type="caution">
    <text evidence="4">The sequence shown here is derived from an EMBL/GenBank/DDBJ whole genome shotgun (WGS) entry which is preliminary data.</text>
</comment>
<organism evidence="4 5">
    <name type="scientific">Rhodopirellula halodulae</name>
    <dbReference type="NCBI Taxonomy" id="2894198"/>
    <lineage>
        <taxon>Bacteria</taxon>
        <taxon>Pseudomonadati</taxon>
        <taxon>Planctomycetota</taxon>
        <taxon>Planctomycetia</taxon>
        <taxon>Pirellulales</taxon>
        <taxon>Pirellulaceae</taxon>
        <taxon>Rhodopirellula</taxon>
    </lineage>
</organism>
<evidence type="ECO:0000256" key="1">
    <source>
        <dbReference type="SAM" id="Coils"/>
    </source>
</evidence>
<feature type="region of interest" description="Disordered" evidence="2">
    <location>
        <begin position="364"/>
        <end position="407"/>
    </location>
</feature>
<dbReference type="Proteomes" id="UP001430306">
    <property type="component" value="Unassembled WGS sequence"/>
</dbReference>
<sequence>MKRFSILAIPCLLACLISSASAGSIPGDMPHTRSLDSDLVQIQTDCEALRGRLTQLRQQVKTARDGVGHAIDATKTIRSMDKKVKDLVDDLQPYTSIPKVRTLARTLRKNLERIQEQLHTLRKKTDKAEEDVLRPMRDRLRSMEQTIFGAEQKLVAYSRTITQRRQDLQGLVSRARSVPGGVPAAESVSRVARPSVRTFASGLRNVRQQVDRFGNGLTQLNAPVRVYMQVDQSLISFDKKLAPAEKTVAKLEKTLGKELTIKVPFSRKKLQFSIREILEAPGKILGVVLKPLEALADKVLQPVLKELKVEIKAPKGLEELARELNSLPALQRSMQREADQFQRSLEQQLEQNFRTLLTKSLKFPAHLVSHPSDPRDNEPGNNETVRQTPPSSPAPKRSQPVMFFQVP</sequence>
<reference evidence="4" key="1">
    <citation type="submission" date="2021-11" db="EMBL/GenBank/DDBJ databases">
        <title>Genome sequence.</title>
        <authorList>
            <person name="Sun Q."/>
        </authorList>
    </citation>
    <scope>NUCLEOTIDE SEQUENCE</scope>
    <source>
        <strain evidence="4">JC740</strain>
    </source>
</reference>
<evidence type="ECO:0000256" key="2">
    <source>
        <dbReference type="SAM" id="MobiDB-lite"/>
    </source>
</evidence>
<evidence type="ECO:0000256" key="3">
    <source>
        <dbReference type="SAM" id="SignalP"/>
    </source>
</evidence>
<feature type="chain" id="PRO_5046035432" description="Chromosome partition protein Smc" evidence="3">
    <location>
        <begin position="23"/>
        <end position="407"/>
    </location>
</feature>
<feature type="coiled-coil region" evidence="1">
    <location>
        <begin position="104"/>
        <end position="131"/>
    </location>
</feature>
<proteinExistence type="predicted"/>
<protein>
    <recommendedName>
        <fullName evidence="6">Chromosome partition protein Smc</fullName>
    </recommendedName>
</protein>
<keyword evidence="1" id="KW-0175">Coiled coil</keyword>
<dbReference type="RefSeq" id="WP_230271487.1">
    <property type="nucleotide sequence ID" value="NZ_JAJKFW010000006.1"/>
</dbReference>
<dbReference type="Gene3D" id="1.20.1170.10">
    <property type="match status" value="1"/>
</dbReference>
<keyword evidence="3" id="KW-0732">Signal</keyword>
<gene>
    <name evidence="4" type="ORF">LOC71_03815</name>
</gene>
<name>A0ABS8NCV9_9BACT</name>
<feature type="compositionally biased region" description="Polar residues" evidence="2">
    <location>
        <begin position="379"/>
        <end position="389"/>
    </location>
</feature>
<dbReference type="SUPFAM" id="SSF57997">
    <property type="entry name" value="Tropomyosin"/>
    <property type="match status" value="1"/>
</dbReference>
<feature type="coiled-coil region" evidence="1">
    <location>
        <begin position="39"/>
        <end position="66"/>
    </location>
</feature>